<evidence type="ECO:0000256" key="1">
    <source>
        <dbReference type="RuleBase" id="RU366032"/>
    </source>
</evidence>
<organism evidence="2 3">
    <name type="scientific">Skeletonema marinoi</name>
    <dbReference type="NCBI Taxonomy" id="267567"/>
    <lineage>
        <taxon>Eukaryota</taxon>
        <taxon>Sar</taxon>
        <taxon>Stramenopiles</taxon>
        <taxon>Ochrophyta</taxon>
        <taxon>Bacillariophyta</taxon>
        <taxon>Coscinodiscophyceae</taxon>
        <taxon>Thalassiosirophycidae</taxon>
        <taxon>Thalassiosirales</taxon>
        <taxon>Skeletonemataceae</taxon>
        <taxon>Skeletonema</taxon>
        <taxon>Skeletonema marinoi-dohrnii complex</taxon>
    </lineage>
</organism>
<keyword evidence="1" id="KW-0496">Mitochondrion</keyword>
<comment type="caution">
    <text evidence="2">The sequence shown here is derived from an EMBL/GenBank/DDBJ whole genome shotgun (WGS) entry which is preliminary data.</text>
</comment>
<proteinExistence type="inferred from homology"/>
<keyword evidence="1 2" id="KW-0808">Transferase</keyword>
<protein>
    <recommendedName>
        <fullName evidence="1">Protein-serine/threonine kinase</fullName>
        <ecNumber evidence="1">2.7.11.-</ecNumber>
    </recommendedName>
</protein>
<dbReference type="PANTHER" id="PTHR11947">
    <property type="entry name" value="PYRUVATE DEHYDROGENASE KINASE"/>
    <property type="match status" value="1"/>
</dbReference>
<dbReference type="Proteomes" id="UP001224775">
    <property type="component" value="Unassembled WGS sequence"/>
</dbReference>
<dbReference type="EC" id="2.7.11.-" evidence="1"/>
<evidence type="ECO:0000313" key="3">
    <source>
        <dbReference type="Proteomes" id="UP001224775"/>
    </source>
</evidence>
<keyword evidence="1" id="KW-0067">ATP-binding</keyword>
<dbReference type="AlphaFoldDB" id="A0AAD8YFZ7"/>
<dbReference type="GO" id="GO:0005759">
    <property type="term" value="C:mitochondrial matrix"/>
    <property type="evidence" value="ECO:0007669"/>
    <property type="project" value="UniProtKB-SubCell"/>
</dbReference>
<gene>
    <name evidence="2" type="ORF">QTG54_004524</name>
</gene>
<dbReference type="GO" id="GO:0010906">
    <property type="term" value="P:regulation of glucose metabolic process"/>
    <property type="evidence" value="ECO:0007669"/>
    <property type="project" value="TreeGrafter"/>
</dbReference>
<sequence>MNSFTSAIRSSLLQNANKGDSLRRWSINELLKLNDVNATNAEVVLQEIRTRLAIQHQRLSSFPRVEEYAKIASSSDGATLSKSLKMLLQLHENTYMLPHEIIETDYLMEGFSNRPKQMYLKQMVDDIMTRHGASVDTFADAAIASRNMEHQIPQILRKQFRTDATILQNPEPFLHSRLLIQLICEHYVSLNKGKPTGAVSIDADILDIVDDATTEAKHVADANLGIAPEVRLEVLMDHLSLLR</sequence>
<accession>A0AAD8YFZ7</accession>
<dbReference type="GO" id="GO:0005524">
    <property type="term" value="F:ATP binding"/>
    <property type="evidence" value="ECO:0007669"/>
    <property type="project" value="UniProtKB-UniRule"/>
</dbReference>
<evidence type="ECO:0000313" key="2">
    <source>
        <dbReference type="EMBL" id="KAK1745233.1"/>
    </source>
</evidence>
<comment type="similarity">
    <text evidence="1">Belongs to the PDK/BCKDK protein kinase family.</text>
</comment>
<name>A0AAD8YFZ7_9STRA</name>
<dbReference type="GO" id="GO:0004740">
    <property type="term" value="F:pyruvate dehydrogenase (acetyl-transferring) kinase activity"/>
    <property type="evidence" value="ECO:0007669"/>
    <property type="project" value="TreeGrafter"/>
</dbReference>
<keyword evidence="3" id="KW-1185">Reference proteome</keyword>
<comment type="subcellular location">
    <subcellularLocation>
        <location evidence="1">Mitochondrion matrix</location>
    </subcellularLocation>
</comment>
<dbReference type="EMBL" id="JATAAI010000006">
    <property type="protein sequence ID" value="KAK1745233.1"/>
    <property type="molecule type" value="Genomic_DNA"/>
</dbReference>
<keyword evidence="1" id="KW-0547">Nucleotide-binding</keyword>
<reference evidence="2" key="1">
    <citation type="submission" date="2023-06" db="EMBL/GenBank/DDBJ databases">
        <title>Survivors Of The Sea: Transcriptome response of Skeletonema marinoi to long-term dormancy.</title>
        <authorList>
            <person name="Pinder M.I.M."/>
            <person name="Kourtchenko O."/>
            <person name="Robertson E.K."/>
            <person name="Larsson T."/>
            <person name="Maumus F."/>
            <person name="Osuna-Cruz C.M."/>
            <person name="Vancaester E."/>
            <person name="Stenow R."/>
            <person name="Vandepoele K."/>
            <person name="Ploug H."/>
            <person name="Bruchert V."/>
            <person name="Godhe A."/>
            <person name="Topel M."/>
        </authorList>
    </citation>
    <scope>NUCLEOTIDE SEQUENCE</scope>
    <source>
        <strain evidence="2">R05AC</strain>
    </source>
</reference>
<dbReference type="PANTHER" id="PTHR11947:SF3">
    <property type="entry name" value="[PYRUVATE DEHYDROGENASE (ACETYL-TRANSFERRING)] KINASE, MITOCHONDRIAL"/>
    <property type="match status" value="1"/>
</dbReference>
<dbReference type="InterPro" id="IPR039028">
    <property type="entry name" value="BCKD/PDK"/>
</dbReference>
<keyword evidence="1 2" id="KW-0418">Kinase</keyword>